<gene>
    <name evidence="1" type="ORF">GHO28_06590</name>
</gene>
<name>A0A6I1WJU5_9PSED</name>
<comment type="caution">
    <text evidence="1">The sequence shown here is derived from an EMBL/GenBank/DDBJ whole genome shotgun (WGS) entry which is preliminary data.</text>
</comment>
<evidence type="ECO:0000313" key="1">
    <source>
        <dbReference type="EMBL" id="MQU42180.1"/>
    </source>
</evidence>
<dbReference type="InterPro" id="IPR013431">
    <property type="entry name" value="Delta_60_rpt"/>
</dbReference>
<sequence length="413" mass="44155">MSISSLIKADNSGAADTHFGKEGIAVINASHLTTGNSSCVVATPDNMFLATWAANTPDNSTVMGIARLTNDGAMDRTFGVEGLVECVFKQGHRNVASGLALMPDTRTLLWGHFLINSVKPVPALICVKKDGAVDKTFAEQGIFAVPEPLENESYMFNSACVSPDNSIFMVYGKNLNGLWTTYITKLMPDGTLDERFAERGVREFQHHGQSTSPGGVLMLKNGRLVVFSSVLNNDVFIACFDSQGVLVPDFADQGVLTLAYDDKTYLQFSLVETPTGLVSIGSTILRSDPNISHGMMVGITFNGQLDTAFNQAKPVIITFPAISPLQCHQIVCQPDAKLVIAGYRAASDPAPQGMIGRYLSDGTPDNSFGQKGLASTGTFVHTSSKQGMALSPKRRIVCAGRHDKHGVLAGFLG</sequence>
<accession>A0A6I1WJU5</accession>
<protein>
    <recommendedName>
        <fullName evidence="3">Delta-60 repeat domain-containing protein</fullName>
    </recommendedName>
</protein>
<dbReference type="AlphaFoldDB" id="A0A6I1WJU5"/>
<dbReference type="RefSeq" id="WP_153331737.1">
    <property type="nucleotide sequence ID" value="NZ_CP181271.1"/>
</dbReference>
<dbReference type="Gene3D" id="2.80.10.50">
    <property type="match status" value="2"/>
</dbReference>
<proteinExistence type="predicted"/>
<dbReference type="EMBL" id="WIVV01000020">
    <property type="protein sequence ID" value="MQU42180.1"/>
    <property type="molecule type" value="Genomic_DNA"/>
</dbReference>
<reference evidence="1 2" key="1">
    <citation type="submission" date="2019-10" db="EMBL/GenBank/DDBJ databases">
        <title>Evaluation of single-gene subtyping targets for Pseudomonas.</title>
        <authorList>
            <person name="Reichler S.J."/>
            <person name="Orsi R.H."/>
            <person name="Wiedmann M."/>
            <person name="Martin N.H."/>
            <person name="Murphy S.I."/>
        </authorList>
    </citation>
    <scope>NUCLEOTIDE SEQUENCE [LARGE SCALE GENOMIC DNA]</scope>
    <source>
        <strain evidence="1 2">FSL R10-1876</strain>
    </source>
</reference>
<organism evidence="1 2">
    <name type="scientific">Pseudomonas helleri</name>
    <dbReference type="NCBI Taxonomy" id="1608996"/>
    <lineage>
        <taxon>Bacteria</taxon>
        <taxon>Pseudomonadati</taxon>
        <taxon>Pseudomonadota</taxon>
        <taxon>Gammaproteobacteria</taxon>
        <taxon>Pseudomonadales</taxon>
        <taxon>Pseudomonadaceae</taxon>
        <taxon>Pseudomonas</taxon>
    </lineage>
</organism>
<dbReference type="Pfam" id="PF17164">
    <property type="entry name" value="DUF5122"/>
    <property type="match status" value="2"/>
</dbReference>
<evidence type="ECO:0000313" key="2">
    <source>
        <dbReference type="Proteomes" id="UP000466863"/>
    </source>
</evidence>
<dbReference type="SUPFAM" id="SSF101908">
    <property type="entry name" value="Putative isomerase YbhE"/>
    <property type="match status" value="1"/>
</dbReference>
<evidence type="ECO:0008006" key="3">
    <source>
        <dbReference type="Google" id="ProtNLM"/>
    </source>
</evidence>
<dbReference type="NCBIfam" id="TIGR02608">
    <property type="entry name" value="delta_60_rpt"/>
    <property type="match status" value="2"/>
</dbReference>
<dbReference type="Proteomes" id="UP000466863">
    <property type="component" value="Unassembled WGS sequence"/>
</dbReference>